<name>A0ABT7G6L3_9GAMM</name>
<feature type="region of interest" description="Disordered" evidence="1">
    <location>
        <begin position="1"/>
        <end position="20"/>
    </location>
</feature>
<keyword evidence="2" id="KW-0812">Transmembrane</keyword>
<evidence type="ECO:0000256" key="1">
    <source>
        <dbReference type="SAM" id="MobiDB-lite"/>
    </source>
</evidence>
<comment type="caution">
    <text evidence="3">The sequence shown here is derived from an EMBL/GenBank/DDBJ whole genome shotgun (WGS) entry which is preliminary data.</text>
</comment>
<sequence length="278" mass="31689">MTQQQRTEQVEPIFDNKPANDTRVFAPNLADIVKKVLSDIEPENKETKDDEIAVDATAKAELAKTLETLAKDMVDEALSTKVLTMVDPRNNTEYFQKQYIRWARDNSDTHTHLASYSSKVSFWLGSTLIANPASLGLPDYIYYLPKDRMVCFRGHFHPKRIGTIQVSRNILFTNKYIELLRDKVLKRIGLMFLIVAMAVGGATYTVGKGIQGYQYITAKFKSADDKQKDKENAEAQLKQDAETLVGKYKAHEITEAQFNEQAKALKDRQQQIKDLYNN</sequence>
<protein>
    <submittedName>
        <fullName evidence="3">Uncharacterized protein</fullName>
    </submittedName>
</protein>
<evidence type="ECO:0000313" key="4">
    <source>
        <dbReference type="Proteomes" id="UP001174748"/>
    </source>
</evidence>
<proteinExistence type="predicted"/>
<evidence type="ECO:0000313" key="3">
    <source>
        <dbReference type="EMBL" id="MDK5169068.1"/>
    </source>
</evidence>
<dbReference type="Proteomes" id="UP001174748">
    <property type="component" value="Unassembled WGS sequence"/>
</dbReference>
<keyword evidence="2" id="KW-0472">Membrane</keyword>
<evidence type="ECO:0000256" key="2">
    <source>
        <dbReference type="SAM" id="Phobius"/>
    </source>
</evidence>
<keyword evidence="2" id="KW-1133">Transmembrane helix</keyword>
<dbReference type="EMBL" id="JARTOI010000001">
    <property type="protein sequence ID" value="MDK5169068.1"/>
    <property type="molecule type" value="Genomic_DNA"/>
</dbReference>
<gene>
    <name evidence="3" type="ORF">P9921_00995</name>
</gene>
<feature type="transmembrane region" description="Helical" evidence="2">
    <location>
        <begin position="188"/>
        <end position="207"/>
    </location>
</feature>
<dbReference type="RefSeq" id="WP_285098021.1">
    <property type="nucleotide sequence ID" value="NZ_JARTOI010000001.1"/>
</dbReference>
<organism evidence="3 4">
    <name type="scientific">Serratia nevei</name>
    <dbReference type="NCBI Taxonomy" id="2703794"/>
    <lineage>
        <taxon>Bacteria</taxon>
        <taxon>Pseudomonadati</taxon>
        <taxon>Pseudomonadota</taxon>
        <taxon>Gammaproteobacteria</taxon>
        <taxon>Enterobacterales</taxon>
        <taxon>Yersiniaceae</taxon>
        <taxon>Serratia</taxon>
    </lineage>
</organism>
<reference evidence="3" key="1">
    <citation type="submission" date="2023-01" db="EMBL/GenBank/DDBJ databases">
        <title>Genomic dissection of endemic carbapenem resistance: metallo-beta-lactamase gene dissemination through clonal, plasmid and integron transfer pathways.</title>
        <authorList>
            <person name="Macesic N."/>
        </authorList>
    </citation>
    <scope>NUCLEOTIDE SEQUENCE</scope>
    <source>
        <strain evidence="3">CPO382</strain>
    </source>
</reference>
<keyword evidence="4" id="KW-1185">Reference proteome</keyword>
<accession>A0ABT7G6L3</accession>